<sequence length="415" mass="46750">MARRYSRSEKEKWAEAPRSPRKRSPIKIPDSNNEALIAENKLTLIGRVTNPRFQRPRAVALGHASTRDVKDARIRVDINGLWPLEMKSEIQLPSGEVIEVEFEYMKMEKHCFTCFSLSHEEEECPTRNPNDPPARNRRLGITQLLALERIEAEKRRHDDRRGYKPPEPRTREEATARNQVFHFSASRDSRDTNRRNTNEYNKKTATSRSSAGGRAHHYKPQSRLERSQRTDSLVSQSYSSQRYRAIALPQGEHRANFPNLPTGSSGKRALRSPEEHYQSPEPTRDITTHAAPVGTISGSLRSQERRSALDRLADPDLRDHLPRRRTPSASSGRLQDVEIMYDGDVNRGTPLGASLLNAISPTVEDTEHNSARAPTTQRLGGLATLGSRERTKAALATIEPPPTTVEPTASKAIAK</sequence>
<dbReference type="InterPro" id="IPR025836">
    <property type="entry name" value="Zn_knuckle_CX2CX4HX4C"/>
</dbReference>
<feature type="region of interest" description="Disordered" evidence="1">
    <location>
        <begin position="1"/>
        <end position="29"/>
    </location>
</feature>
<dbReference type="Proteomes" id="UP000712600">
    <property type="component" value="Unassembled WGS sequence"/>
</dbReference>
<feature type="compositionally biased region" description="Polar residues" evidence="1">
    <location>
        <begin position="230"/>
        <end position="242"/>
    </location>
</feature>
<gene>
    <name evidence="3" type="ORF">F2Q69_00025306</name>
</gene>
<feature type="domain" description="Zinc knuckle CX2CX4HX4C" evidence="2">
    <location>
        <begin position="83"/>
        <end position="125"/>
    </location>
</feature>
<evidence type="ECO:0000256" key="1">
    <source>
        <dbReference type="SAM" id="MobiDB-lite"/>
    </source>
</evidence>
<feature type="compositionally biased region" description="Basic and acidic residues" evidence="1">
    <location>
        <begin position="271"/>
        <end position="287"/>
    </location>
</feature>
<evidence type="ECO:0000259" key="2">
    <source>
        <dbReference type="Pfam" id="PF14392"/>
    </source>
</evidence>
<reference evidence="3" key="1">
    <citation type="submission" date="2019-12" db="EMBL/GenBank/DDBJ databases">
        <title>Genome sequencing and annotation of Brassica cretica.</title>
        <authorList>
            <person name="Studholme D.J."/>
            <person name="Sarris P."/>
        </authorList>
    </citation>
    <scope>NUCLEOTIDE SEQUENCE</scope>
    <source>
        <strain evidence="3">PFS-109/04</strain>
        <tissue evidence="3">Leaf</tissue>
    </source>
</reference>
<feature type="compositionally biased region" description="Basic and acidic residues" evidence="1">
    <location>
        <begin position="1"/>
        <end position="15"/>
    </location>
</feature>
<dbReference type="AlphaFoldDB" id="A0A8S9QH09"/>
<protein>
    <recommendedName>
        <fullName evidence="2">Zinc knuckle CX2CX4HX4C domain-containing protein</fullName>
    </recommendedName>
</protein>
<dbReference type="Pfam" id="PF14392">
    <property type="entry name" value="zf-CCHC_4"/>
    <property type="match status" value="1"/>
</dbReference>
<name>A0A8S9QH09_BRACR</name>
<evidence type="ECO:0000313" key="4">
    <source>
        <dbReference type="Proteomes" id="UP000712600"/>
    </source>
</evidence>
<feature type="compositionally biased region" description="Basic and acidic residues" evidence="1">
    <location>
        <begin position="150"/>
        <end position="175"/>
    </location>
</feature>
<feature type="region of interest" description="Disordered" evidence="1">
    <location>
        <begin position="150"/>
        <end position="332"/>
    </location>
</feature>
<organism evidence="3 4">
    <name type="scientific">Brassica cretica</name>
    <name type="common">Mustard</name>
    <dbReference type="NCBI Taxonomy" id="69181"/>
    <lineage>
        <taxon>Eukaryota</taxon>
        <taxon>Viridiplantae</taxon>
        <taxon>Streptophyta</taxon>
        <taxon>Embryophyta</taxon>
        <taxon>Tracheophyta</taxon>
        <taxon>Spermatophyta</taxon>
        <taxon>Magnoliopsida</taxon>
        <taxon>eudicotyledons</taxon>
        <taxon>Gunneridae</taxon>
        <taxon>Pentapetalae</taxon>
        <taxon>rosids</taxon>
        <taxon>malvids</taxon>
        <taxon>Brassicales</taxon>
        <taxon>Brassicaceae</taxon>
        <taxon>Brassiceae</taxon>
        <taxon>Brassica</taxon>
    </lineage>
</organism>
<comment type="caution">
    <text evidence="3">The sequence shown here is derived from an EMBL/GenBank/DDBJ whole genome shotgun (WGS) entry which is preliminary data.</text>
</comment>
<proteinExistence type="predicted"/>
<dbReference type="EMBL" id="QGKX02001290">
    <property type="protein sequence ID" value="KAF3541617.1"/>
    <property type="molecule type" value="Genomic_DNA"/>
</dbReference>
<accession>A0A8S9QH09</accession>
<feature type="compositionally biased region" description="Basic and acidic residues" evidence="1">
    <location>
        <begin position="185"/>
        <end position="202"/>
    </location>
</feature>
<feature type="compositionally biased region" description="Basic and acidic residues" evidence="1">
    <location>
        <begin position="302"/>
        <end position="320"/>
    </location>
</feature>
<evidence type="ECO:0000313" key="3">
    <source>
        <dbReference type="EMBL" id="KAF3541617.1"/>
    </source>
</evidence>